<dbReference type="InterPro" id="IPR011040">
    <property type="entry name" value="Sialidase"/>
</dbReference>
<evidence type="ECO:0000259" key="4">
    <source>
        <dbReference type="Pfam" id="PF13088"/>
    </source>
</evidence>
<dbReference type="Gene3D" id="2.120.10.10">
    <property type="match status" value="1"/>
</dbReference>
<organism evidence="5 6">
    <name type="scientific">Parapedobacter deserti</name>
    <dbReference type="NCBI Taxonomy" id="1912957"/>
    <lineage>
        <taxon>Bacteria</taxon>
        <taxon>Pseudomonadati</taxon>
        <taxon>Bacteroidota</taxon>
        <taxon>Sphingobacteriia</taxon>
        <taxon>Sphingobacteriales</taxon>
        <taxon>Sphingobacteriaceae</taxon>
        <taxon>Parapedobacter</taxon>
    </lineage>
</organism>
<comment type="catalytic activity">
    <reaction evidence="1">
        <text>Hydrolysis of alpha-(2-&gt;3)-, alpha-(2-&gt;6)-, alpha-(2-&gt;8)- glycosidic linkages of terminal sialic acid residues in oligosaccharides, glycoproteins, glycolipids, colominic acid and synthetic substrates.</text>
        <dbReference type="EC" id="3.2.1.18"/>
    </reaction>
</comment>
<dbReference type="Proteomes" id="UP001595526">
    <property type="component" value="Unassembled WGS sequence"/>
</dbReference>
<dbReference type="InterPro" id="IPR026856">
    <property type="entry name" value="Sialidase_fam"/>
</dbReference>
<dbReference type="SUPFAM" id="SSF50939">
    <property type="entry name" value="Sialidases"/>
    <property type="match status" value="1"/>
</dbReference>
<dbReference type="PANTHER" id="PTHR10628">
    <property type="entry name" value="SIALIDASE"/>
    <property type="match status" value="1"/>
</dbReference>
<sequence length="423" mass="46452">MMINSWITCVWISIGCAGSLAGCSELDTGMVGGPPFERPQVDVSDGEGEDAPELEITRLFTQGQEGYHSYRIPCLARAVNGNLIAFAEGRKHTSLDYGDIDLVYKISHDNGEHWSPLRVVVDEGEGTWGNPTAVTDETTGRIWLFFSWNSDSHSQHGGSFGGRDYAAVDSWGQRRVFTSHSDDHGETWSTPVDRTEALLPPGYTWDAMGPGIGIQIKHGPDAGRLIIPAGGRNIYSDDNGLTWKYQVIPEGTFEGTVVELASGLLMRNDRPVLSRWTSNRARYVSRGTISGGFSAFTADANLPDPRCQASILRYSWSPSRIVFLNAANNEGDGMPFRCRMTVRISYDEGDTWAESRLLYPYVTMAEACQQGYGGYSSLIATAGDHIGALVEHNSDPLAGAAMHRRHSIDFHKFNLAWATSSDR</sequence>
<evidence type="ECO:0000313" key="6">
    <source>
        <dbReference type="Proteomes" id="UP001595526"/>
    </source>
</evidence>
<reference evidence="6" key="1">
    <citation type="journal article" date="2019" name="Int. J. Syst. Evol. Microbiol.">
        <title>The Global Catalogue of Microorganisms (GCM) 10K type strain sequencing project: providing services to taxonomists for standard genome sequencing and annotation.</title>
        <authorList>
            <consortium name="The Broad Institute Genomics Platform"/>
            <consortium name="The Broad Institute Genome Sequencing Center for Infectious Disease"/>
            <person name="Wu L."/>
            <person name="Ma J."/>
        </authorList>
    </citation>
    <scope>NUCLEOTIDE SEQUENCE [LARGE SCALE GENOMIC DNA]</scope>
    <source>
        <strain evidence="6">KCTC 52416</strain>
    </source>
</reference>
<protein>
    <recommendedName>
        <fullName evidence="3">exo-alpha-sialidase</fullName>
        <ecNumber evidence="3">3.2.1.18</ecNumber>
    </recommendedName>
</protein>
<dbReference type="RefSeq" id="WP_379019962.1">
    <property type="nucleotide sequence ID" value="NZ_JBHRTA010000009.1"/>
</dbReference>
<dbReference type="Pfam" id="PF13088">
    <property type="entry name" value="BNR_2"/>
    <property type="match status" value="1"/>
</dbReference>
<dbReference type="InterPro" id="IPR036278">
    <property type="entry name" value="Sialidase_sf"/>
</dbReference>
<dbReference type="CDD" id="cd15482">
    <property type="entry name" value="Sialidase_non-viral"/>
    <property type="match status" value="1"/>
</dbReference>
<proteinExistence type="inferred from homology"/>
<keyword evidence="6" id="KW-1185">Reference proteome</keyword>
<comment type="similarity">
    <text evidence="2">Belongs to the glycosyl hydrolase 33 family.</text>
</comment>
<evidence type="ECO:0000256" key="1">
    <source>
        <dbReference type="ARBA" id="ARBA00000427"/>
    </source>
</evidence>
<gene>
    <name evidence="5" type="ORF">ACFOET_04400</name>
</gene>
<dbReference type="EMBL" id="JBHRTA010000009">
    <property type="protein sequence ID" value="MFC3196848.1"/>
    <property type="molecule type" value="Genomic_DNA"/>
</dbReference>
<comment type="caution">
    <text evidence="5">The sequence shown here is derived from an EMBL/GenBank/DDBJ whole genome shotgun (WGS) entry which is preliminary data.</text>
</comment>
<evidence type="ECO:0000313" key="5">
    <source>
        <dbReference type="EMBL" id="MFC3196848.1"/>
    </source>
</evidence>
<dbReference type="PANTHER" id="PTHR10628:SF30">
    <property type="entry name" value="EXO-ALPHA-SIALIDASE"/>
    <property type="match status" value="1"/>
</dbReference>
<accession>A0ABV7JFH3</accession>
<evidence type="ECO:0000256" key="3">
    <source>
        <dbReference type="ARBA" id="ARBA00012733"/>
    </source>
</evidence>
<dbReference type="EC" id="3.2.1.18" evidence="3"/>
<name>A0ABV7JFH3_9SPHI</name>
<feature type="domain" description="Sialidase" evidence="4">
    <location>
        <begin position="81"/>
        <end position="380"/>
    </location>
</feature>
<evidence type="ECO:0000256" key="2">
    <source>
        <dbReference type="ARBA" id="ARBA00009348"/>
    </source>
</evidence>